<dbReference type="Proteomes" id="UP000440716">
    <property type="component" value="Unassembled WGS sequence"/>
</dbReference>
<accession>A0A7K1RP17</accession>
<dbReference type="EMBL" id="WPHU01000030">
    <property type="protein sequence ID" value="MVA59612.1"/>
    <property type="molecule type" value="Genomic_DNA"/>
</dbReference>
<sequence>MMEDHFASSDKNGSSPTPSPLKSVNTEESNEDDAAQSKKNTLQPGPHAGKSIPARGAEPAFTKPERDEINEIGRNTGCHTCGSLNPGTKSGNFIPDHQPPSKLNPDDTPQDSYPHCLSCSRSQGGQVRALKGWEGM</sequence>
<evidence type="ECO:0000313" key="3">
    <source>
        <dbReference type="Proteomes" id="UP000440716"/>
    </source>
</evidence>
<organism evidence="2 3">
    <name type="scientific">Agrobacterium vitis</name>
    <name type="common">Rhizobium vitis</name>
    <dbReference type="NCBI Taxonomy" id="373"/>
    <lineage>
        <taxon>Bacteria</taxon>
        <taxon>Pseudomonadati</taxon>
        <taxon>Pseudomonadota</taxon>
        <taxon>Alphaproteobacteria</taxon>
        <taxon>Hyphomicrobiales</taxon>
        <taxon>Rhizobiaceae</taxon>
        <taxon>Rhizobium/Agrobacterium group</taxon>
        <taxon>Agrobacterium</taxon>
    </lineage>
</organism>
<feature type="region of interest" description="Disordered" evidence="1">
    <location>
        <begin position="1"/>
        <end position="121"/>
    </location>
</feature>
<dbReference type="PANTHER" id="PTHR38585">
    <property type="entry name" value="TRANSMEMBRANE PROTEIN"/>
    <property type="match status" value="1"/>
</dbReference>
<gene>
    <name evidence="2" type="ORF">GOZ88_26375</name>
</gene>
<comment type="caution">
    <text evidence="2">The sequence shown here is derived from an EMBL/GenBank/DDBJ whole genome shotgun (WGS) entry which is preliminary data.</text>
</comment>
<protein>
    <submittedName>
        <fullName evidence="2">Uncharacterized protein</fullName>
    </submittedName>
</protein>
<feature type="compositionally biased region" description="Polar residues" evidence="1">
    <location>
        <begin position="9"/>
        <end position="27"/>
    </location>
</feature>
<dbReference type="PANTHER" id="PTHR38585:SF1">
    <property type="entry name" value="TRANSMEMBRANE PROTEIN"/>
    <property type="match status" value="1"/>
</dbReference>
<proteinExistence type="predicted"/>
<name>A0A7K1RP17_AGRVI</name>
<evidence type="ECO:0000256" key="1">
    <source>
        <dbReference type="SAM" id="MobiDB-lite"/>
    </source>
</evidence>
<reference evidence="2 3" key="1">
    <citation type="submission" date="2019-12" db="EMBL/GenBank/DDBJ databases">
        <title>Whole-genome sequencing of Allorhizobium vitis.</title>
        <authorList>
            <person name="Gan H.M."/>
            <person name="Szegedi E."/>
            <person name="Burr T."/>
            <person name="Savka M.A."/>
        </authorList>
    </citation>
    <scope>NUCLEOTIDE SEQUENCE [LARGE SCALE GENOMIC DNA]</scope>
    <source>
        <strain evidence="2 3">CG415</strain>
    </source>
</reference>
<feature type="compositionally biased region" description="Polar residues" evidence="1">
    <location>
        <begin position="82"/>
        <end position="91"/>
    </location>
</feature>
<evidence type="ECO:0000313" key="2">
    <source>
        <dbReference type="EMBL" id="MVA59612.1"/>
    </source>
</evidence>
<dbReference type="AlphaFoldDB" id="A0A7K1RP17"/>